<reference evidence="2 3" key="1">
    <citation type="journal article" date="2019" name="Nat. Ecol. Evol.">
        <title>Megaphylogeny resolves global patterns of mushroom evolution.</title>
        <authorList>
            <person name="Varga T."/>
            <person name="Krizsan K."/>
            <person name="Foldi C."/>
            <person name="Dima B."/>
            <person name="Sanchez-Garcia M."/>
            <person name="Sanchez-Ramirez S."/>
            <person name="Szollosi G.J."/>
            <person name="Szarkandi J.G."/>
            <person name="Papp V."/>
            <person name="Albert L."/>
            <person name="Andreopoulos W."/>
            <person name="Angelini C."/>
            <person name="Antonin V."/>
            <person name="Barry K.W."/>
            <person name="Bougher N.L."/>
            <person name="Buchanan P."/>
            <person name="Buyck B."/>
            <person name="Bense V."/>
            <person name="Catcheside P."/>
            <person name="Chovatia M."/>
            <person name="Cooper J."/>
            <person name="Damon W."/>
            <person name="Desjardin D."/>
            <person name="Finy P."/>
            <person name="Geml J."/>
            <person name="Haridas S."/>
            <person name="Hughes K."/>
            <person name="Justo A."/>
            <person name="Karasinski D."/>
            <person name="Kautmanova I."/>
            <person name="Kiss B."/>
            <person name="Kocsube S."/>
            <person name="Kotiranta H."/>
            <person name="LaButti K.M."/>
            <person name="Lechner B.E."/>
            <person name="Liimatainen K."/>
            <person name="Lipzen A."/>
            <person name="Lukacs Z."/>
            <person name="Mihaltcheva S."/>
            <person name="Morgado L.N."/>
            <person name="Niskanen T."/>
            <person name="Noordeloos M.E."/>
            <person name="Ohm R.A."/>
            <person name="Ortiz-Santana B."/>
            <person name="Ovrebo C."/>
            <person name="Racz N."/>
            <person name="Riley R."/>
            <person name="Savchenko A."/>
            <person name="Shiryaev A."/>
            <person name="Soop K."/>
            <person name="Spirin V."/>
            <person name="Szebenyi C."/>
            <person name="Tomsovsky M."/>
            <person name="Tulloss R.E."/>
            <person name="Uehling J."/>
            <person name="Grigoriev I.V."/>
            <person name="Vagvolgyi C."/>
            <person name="Papp T."/>
            <person name="Martin F.M."/>
            <person name="Miettinen O."/>
            <person name="Hibbett D.S."/>
            <person name="Nagy L.G."/>
        </authorList>
    </citation>
    <scope>NUCLEOTIDE SEQUENCE [LARGE SCALE GENOMIC DNA]</scope>
    <source>
        <strain evidence="2 3">CBS 166.37</strain>
    </source>
</reference>
<gene>
    <name evidence="2" type="ORF">BDQ12DRAFT_682934</name>
</gene>
<sequence length="72" mass="7697">MLHQELSVLFALLRGRASALSASLNPTSCTASSTSSIPGALGDHSIDHYRIHISHSHVPPSILPLSIRGSYY</sequence>
<evidence type="ECO:0000313" key="2">
    <source>
        <dbReference type="EMBL" id="TFK39048.1"/>
    </source>
</evidence>
<keyword evidence="3" id="KW-1185">Reference proteome</keyword>
<name>A0A5C3M5D6_9AGAR</name>
<evidence type="ECO:0000256" key="1">
    <source>
        <dbReference type="SAM" id="SignalP"/>
    </source>
</evidence>
<accession>A0A5C3M5D6</accession>
<evidence type="ECO:0000313" key="3">
    <source>
        <dbReference type="Proteomes" id="UP000308652"/>
    </source>
</evidence>
<dbReference type="EMBL" id="ML213601">
    <property type="protein sequence ID" value="TFK39048.1"/>
    <property type="molecule type" value="Genomic_DNA"/>
</dbReference>
<dbReference type="Proteomes" id="UP000308652">
    <property type="component" value="Unassembled WGS sequence"/>
</dbReference>
<evidence type="ECO:0008006" key="4">
    <source>
        <dbReference type="Google" id="ProtNLM"/>
    </source>
</evidence>
<protein>
    <recommendedName>
        <fullName evidence="4">Secreted protein</fullName>
    </recommendedName>
</protein>
<dbReference type="AlphaFoldDB" id="A0A5C3M5D6"/>
<feature type="chain" id="PRO_5023086768" description="Secreted protein" evidence="1">
    <location>
        <begin position="20"/>
        <end position="72"/>
    </location>
</feature>
<organism evidence="2 3">
    <name type="scientific">Crucibulum laeve</name>
    <dbReference type="NCBI Taxonomy" id="68775"/>
    <lineage>
        <taxon>Eukaryota</taxon>
        <taxon>Fungi</taxon>
        <taxon>Dikarya</taxon>
        <taxon>Basidiomycota</taxon>
        <taxon>Agaricomycotina</taxon>
        <taxon>Agaricomycetes</taxon>
        <taxon>Agaricomycetidae</taxon>
        <taxon>Agaricales</taxon>
        <taxon>Agaricineae</taxon>
        <taxon>Nidulariaceae</taxon>
        <taxon>Crucibulum</taxon>
    </lineage>
</organism>
<feature type="signal peptide" evidence="1">
    <location>
        <begin position="1"/>
        <end position="19"/>
    </location>
</feature>
<keyword evidence="1" id="KW-0732">Signal</keyword>
<proteinExistence type="predicted"/>